<dbReference type="GO" id="GO:0012505">
    <property type="term" value="C:endomembrane system"/>
    <property type="evidence" value="ECO:0007669"/>
    <property type="project" value="UniProtKB-SubCell"/>
</dbReference>
<evidence type="ECO:0000313" key="7">
    <source>
        <dbReference type="Proteomes" id="UP000444721"/>
    </source>
</evidence>
<dbReference type="VEuPathDB" id="AmoebaDB:FDP41_009470"/>
<dbReference type="AlphaFoldDB" id="A0A6A5BC67"/>
<feature type="transmembrane region" description="Helical" evidence="5">
    <location>
        <begin position="116"/>
        <end position="136"/>
    </location>
</feature>
<dbReference type="RefSeq" id="XP_044556981.1">
    <property type="nucleotide sequence ID" value="XM_044713432.1"/>
</dbReference>
<gene>
    <name evidence="6" type="ORF">FDP41_009470</name>
</gene>
<evidence type="ECO:0000256" key="5">
    <source>
        <dbReference type="SAM" id="Phobius"/>
    </source>
</evidence>
<comment type="subcellular location">
    <subcellularLocation>
        <location evidence="1">Endomembrane system</location>
        <topology evidence="1">Multi-pass membrane protein</topology>
    </subcellularLocation>
</comment>
<dbReference type="OrthoDB" id="1898221at2759"/>
<dbReference type="PANTHER" id="PTHR10989:SF16">
    <property type="entry name" value="AT02829P-RELATED"/>
    <property type="match status" value="1"/>
</dbReference>
<dbReference type="EMBL" id="VFQX01000069">
    <property type="protein sequence ID" value="KAF0972266.1"/>
    <property type="molecule type" value="Genomic_DNA"/>
</dbReference>
<dbReference type="Proteomes" id="UP000444721">
    <property type="component" value="Unassembled WGS sequence"/>
</dbReference>
<feature type="transmembrane region" description="Helical" evidence="5">
    <location>
        <begin position="148"/>
        <end position="167"/>
    </location>
</feature>
<feature type="transmembrane region" description="Helical" evidence="5">
    <location>
        <begin position="26"/>
        <end position="56"/>
    </location>
</feature>
<dbReference type="VEuPathDB" id="AmoebaDB:NF0056820"/>
<dbReference type="GeneID" id="68116686"/>
<accession>A0A6A5BC67</accession>
<name>A0A6A5BC67_NAEFO</name>
<evidence type="ECO:0000313" key="6">
    <source>
        <dbReference type="EMBL" id="KAF0972266.1"/>
    </source>
</evidence>
<evidence type="ECO:0000256" key="2">
    <source>
        <dbReference type="ARBA" id="ARBA00022692"/>
    </source>
</evidence>
<feature type="transmembrane region" description="Helical" evidence="5">
    <location>
        <begin position="77"/>
        <end position="96"/>
    </location>
</feature>
<keyword evidence="2 5" id="KW-0812">Transmembrane</keyword>
<feature type="transmembrane region" description="Helical" evidence="5">
    <location>
        <begin position="187"/>
        <end position="207"/>
    </location>
</feature>
<evidence type="ECO:0000256" key="4">
    <source>
        <dbReference type="ARBA" id="ARBA00023136"/>
    </source>
</evidence>
<dbReference type="PANTHER" id="PTHR10989">
    <property type="entry name" value="ANDROGEN-INDUCED PROTEIN 1-RELATED"/>
    <property type="match status" value="1"/>
</dbReference>
<evidence type="ECO:0000256" key="1">
    <source>
        <dbReference type="ARBA" id="ARBA00004127"/>
    </source>
</evidence>
<dbReference type="OMA" id="ISYFWIS"/>
<sequence length="233" mass="26712">MLRLLLVSFHAASAGAILFGFYWTHLIGMLSLAGIAKMFTLWTACALVVYFLACVVEDLVRSGSSFSKTLRSLLSDFFHLTFIMSVATVILFWSIYLLNPENMVPKGFYYPDGLNHIHHTLPLVIVLIEMIVVRSRTDLLDGFWTRKFYLICVVPVIYLSLTGLTRYLKGTFPYPFMQAWGVVEFTIFYVFATTLAIFMHYVVYWFVNAVKKLPLKEIGLAIIDTELNFEIIE</sequence>
<comment type="caution">
    <text evidence="6">The sequence shown here is derived from an EMBL/GenBank/DDBJ whole genome shotgun (WGS) entry which is preliminary data.</text>
</comment>
<dbReference type="GO" id="GO:0016020">
    <property type="term" value="C:membrane"/>
    <property type="evidence" value="ECO:0007669"/>
    <property type="project" value="InterPro"/>
</dbReference>
<proteinExistence type="predicted"/>
<keyword evidence="4 5" id="KW-0472">Membrane</keyword>
<protein>
    <submittedName>
        <fullName evidence="6">Uncharacterized protein</fullName>
    </submittedName>
</protein>
<dbReference type="Pfam" id="PF04750">
    <property type="entry name" value="Far-17a_AIG1"/>
    <property type="match status" value="1"/>
</dbReference>
<organism evidence="6 7">
    <name type="scientific">Naegleria fowleri</name>
    <name type="common">Brain eating amoeba</name>
    <dbReference type="NCBI Taxonomy" id="5763"/>
    <lineage>
        <taxon>Eukaryota</taxon>
        <taxon>Discoba</taxon>
        <taxon>Heterolobosea</taxon>
        <taxon>Tetramitia</taxon>
        <taxon>Eutetramitia</taxon>
        <taxon>Vahlkampfiidae</taxon>
        <taxon>Naegleria</taxon>
    </lineage>
</organism>
<reference evidence="6 7" key="1">
    <citation type="journal article" date="2019" name="Sci. Rep.">
        <title>Nanopore sequencing improves the draft genome of the human pathogenic amoeba Naegleria fowleri.</title>
        <authorList>
            <person name="Liechti N."/>
            <person name="Schurch N."/>
            <person name="Bruggmann R."/>
            <person name="Wittwer M."/>
        </authorList>
    </citation>
    <scope>NUCLEOTIDE SEQUENCE [LARGE SCALE GENOMIC DNA]</scope>
    <source>
        <strain evidence="6 7">ATCC 30894</strain>
    </source>
</reference>
<dbReference type="InterPro" id="IPR006838">
    <property type="entry name" value="ADTRP_AIG1"/>
</dbReference>
<keyword evidence="3 5" id="KW-1133">Transmembrane helix</keyword>
<evidence type="ECO:0000256" key="3">
    <source>
        <dbReference type="ARBA" id="ARBA00022989"/>
    </source>
</evidence>
<keyword evidence="7" id="KW-1185">Reference proteome</keyword>
<dbReference type="VEuPathDB" id="AmoebaDB:NfTy_062510"/>